<name>A0ABR3S935_9PLEO</name>
<feature type="region of interest" description="Disordered" evidence="3">
    <location>
        <begin position="220"/>
        <end position="274"/>
    </location>
</feature>
<dbReference type="EMBL" id="JAKJXO020000001">
    <property type="protein sequence ID" value="KAL1613008.1"/>
    <property type="molecule type" value="Genomic_DNA"/>
</dbReference>
<reference evidence="4 5" key="1">
    <citation type="submission" date="2024-02" db="EMBL/GenBank/DDBJ databases">
        <title>De novo assembly and annotation of 12 fungi associated with fruit tree decline syndrome in Ontario, Canada.</title>
        <authorList>
            <person name="Sulman M."/>
            <person name="Ellouze W."/>
            <person name="Ilyukhin E."/>
        </authorList>
    </citation>
    <scope>NUCLEOTIDE SEQUENCE [LARGE SCALE GENOMIC DNA]</scope>
    <source>
        <strain evidence="4 5">M42-189</strain>
    </source>
</reference>
<proteinExistence type="predicted"/>
<evidence type="ECO:0000256" key="2">
    <source>
        <dbReference type="ARBA" id="ARBA00023242"/>
    </source>
</evidence>
<comment type="subcellular location">
    <subcellularLocation>
        <location evidence="1">Nucleus</location>
    </subcellularLocation>
</comment>
<dbReference type="PANTHER" id="PTHR31001:SF90">
    <property type="entry name" value="CENTROMERE DNA-BINDING PROTEIN COMPLEX CBF3 SUBUNIT B"/>
    <property type="match status" value="1"/>
</dbReference>
<dbReference type="GO" id="GO:0003746">
    <property type="term" value="F:translation elongation factor activity"/>
    <property type="evidence" value="ECO:0007669"/>
    <property type="project" value="UniProtKB-KW"/>
</dbReference>
<evidence type="ECO:0000256" key="3">
    <source>
        <dbReference type="SAM" id="MobiDB-lite"/>
    </source>
</evidence>
<gene>
    <name evidence="4" type="primary">SPT5_2</name>
    <name evidence="4" type="ORF">SLS60_001239</name>
</gene>
<evidence type="ECO:0000313" key="5">
    <source>
        <dbReference type="Proteomes" id="UP001521785"/>
    </source>
</evidence>
<dbReference type="CDD" id="cd12148">
    <property type="entry name" value="fungal_TF_MHR"/>
    <property type="match status" value="1"/>
</dbReference>
<evidence type="ECO:0000256" key="1">
    <source>
        <dbReference type="ARBA" id="ARBA00004123"/>
    </source>
</evidence>
<keyword evidence="5" id="KW-1185">Reference proteome</keyword>
<organism evidence="4 5">
    <name type="scientific">Paraconiothyrium brasiliense</name>
    <dbReference type="NCBI Taxonomy" id="300254"/>
    <lineage>
        <taxon>Eukaryota</taxon>
        <taxon>Fungi</taxon>
        <taxon>Dikarya</taxon>
        <taxon>Ascomycota</taxon>
        <taxon>Pezizomycotina</taxon>
        <taxon>Dothideomycetes</taxon>
        <taxon>Pleosporomycetidae</taxon>
        <taxon>Pleosporales</taxon>
        <taxon>Massarineae</taxon>
        <taxon>Didymosphaeriaceae</taxon>
        <taxon>Paraconiothyrium</taxon>
    </lineage>
</organism>
<keyword evidence="4" id="KW-0251">Elongation factor</keyword>
<dbReference type="PANTHER" id="PTHR31001">
    <property type="entry name" value="UNCHARACTERIZED TRANSCRIPTIONAL REGULATORY PROTEIN"/>
    <property type="match status" value="1"/>
</dbReference>
<accession>A0ABR3S935</accession>
<dbReference type="InterPro" id="IPR050613">
    <property type="entry name" value="Sec_Metabolite_Reg"/>
</dbReference>
<keyword evidence="4" id="KW-0648">Protein biosynthesis</keyword>
<feature type="compositionally biased region" description="Basic and acidic residues" evidence="3">
    <location>
        <begin position="220"/>
        <end position="235"/>
    </location>
</feature>
<dbReference type="Proteomes" id="UP001521785">
    <property type="component" value="Unassembled WGS sequence"/>
</dbReference>
<evidence type="ECO:0000313" key="4">
    <source>
        <dbReference type="EMBL" id="KAL1613008.1"/>
    </source>
</evidence>
<sequence>MTPEQKDTLMQREIGRRVWSALTSQDWLCSTSQGMYTQQKRHYTSILPRHFDEETWEPVVNYQKPTFTHISNYLNEIAHVLVRYLDDMMDAGDIDSKYNVVLRYDAIMRGLCIEKMPPWLSLNTPYNDAWPEWTNAKTVLEAMEERLPKEPQWWVEQAFVVTAGLCLGLDLFHRSEGEPEAIKDLEAIHKAVTILEQWPTSSVAAHGIRLLTTLLQEHSKKNDATRADSRAKEPDLPPNIAPQALAHDASVDSPKPSEAPPPPREPIGHPDVPVGEEVWVNTDFDIDMIGFEELMETLPLQNGFDNSVFLDSLWNGYTV</sequence>
<protein>
    <submittedName>
        <fullName evidence="4">Transcription elongation factor spt5</fullName>
    </submittedName>
</protein>
<comment type="caution">
    <text evidence="4">The sequence shown here is derived from an EMBL/GenBank/DDBJ whole genome shotgun (WGS) entry which is preliminary data.</text>
</comment>
<keyword evidence="2" id="KW-0539">Nucleus</keyword>